<dbReference type="Proteomes" id="UP000799539">
    <property type="component" value="Unassembled WGS sequence"/>
</dbReference>
<evidence type="ECO:0000259" key="1">
    <source>
        <dbReference type="Pfam" id="PF07883"/>
    </source>
</evidence>
<name>A0A6A6FM17_9PEZI</name>
<dbReference type="InterPro" id="IPR013096">
    <property type="entry name" value="Cupin_2"/>
</dbReference>
<dbReference type="SUPFAM" id="SSF51182">
    <property type="entry name" value="RmlC-like cupins"/>
    <property type="match status" value="1"/>
</dbReference>
<proteinExistence type="predicted"/>
<gene>
    <name evidence="2" type="ORF">CERZMDRAFT_83132</name>
</gene>
<dbReference type="EMBL" id="ML992668">
    <property type="protein sequence ID" value="KAF2214433.1"/>
    <property type="molecule type" value="Genomic_DNA"/>
</dbReference>
<dbReference type="InterPro" id="IPR011051">
    <property type="entry name" value="RmlC_Cupin_sf"/>
</dbReference>
<dbReference type="AlphaFoldDB" id="A0A6A6FM17"/>
<sequence length="197" mass="21723">MQQISKGLQARGTASALIRPAVNSGRPELFPVIMARQSRRITNATNPDFVSSLISVPRVAGKSGGWHPTLIHSSGEVKFTVIRFSPNGGEVPVHKHTHVWDYFMPLSGDAVIETRTKDGVRQDFEMKPGSFLAVPPEDVHRVVNRSEEEFVFFIAQSPREKYDFVASCVDGEILPTSRALLARSAHTTSMPRSPSGR</sequence>
<accession>A0A6A6FM17</accession>
<protein>
    <recommendedName>
        <fullName evidence="1">Cupin type-2 domain-containing protein</fullName>
    </recommendedName>
</protein>
<feature type="domain" description="Cupin type-2" evidence="1">
    <location>
        <begin position="82"/>
        <end position="153"/>
    </location>
</feature>
<dbReference type="Pfam" id="PF07883">
    <property type="entry name" value="Cupin_2"/>
    <property type="match status" value="1"/>
</dbReference>
<dbReference type="InterPro" id="IPR014710">
    <property type="entry name" value="RmlC-like_jellyroll"/>
</dbReference>
<dbReference type="Gene3D" id="2.60.120.10">
    <property type="entry name" value="Jelly Rolls"/>
    <property type="match status" value="1"/>
</dbReference>
<evidence type="ECO:0000313" key="2">
    <source>
        <dbReference type="EMBL" id="KAF2214433.1"/>
    </source>
</evidence>
<dbReference type="CDD" id="cd02208">
    <property type="entry name" value="cupin_RmlC-like"/>
    <property type="match status" value="1"/>
</dbReference>
<dbReference type="OrthoDB" id="3815501at2759"/>
<keyword evidence="3" id="KW-1185">Reference proteome</keyword>
<reference evidence="2" key="1">
    <citation type="journal article" date="2020" name="Stud. Mycol.">
        <title>101 Dothideomycetes genomes: a test case for predicting lifestyles and emergence of pathogens.</title>
        <authorList>
            <person name="Haridas S."/>
            <person name="Albert R."/>
            <person name="Binder M."/>
            <person name="Bloem J."/>
            <person name="Labutti K."/>
            <person name="Salamov A."/>
            <person name="Andreopoulos B."/>
            <person name="Baker S."/>
            <person name="Barry K."/>
            <person name="Bills G."/>
            <person name="Bluhm B."/>
            <person name="Cannon C."/>
            <person name="Castanera R."/>
            <person name="Culley D."/>
            <person name="Daum C."/>
            <person name="Ezra D."/>
            <person name="Gonzalez J."/>
            <person name="Henrissat B."/>
            <person name="Kuo A."/>
            <person name="Liang C."/>
            <person name="Lipzen A."/>
            <person name="Lutzoni F."/>
            <person name="Magnuson J."/>
            <person name="Mondo S."/>
            <person name="Nolan M."/>
            <person name="Ohm R."/>
            <person name="Pangilinan J."/>
            <person name="Park H.-J."/>
            <person name="Ramirez L."/>
            <person name="Alfaro M."/>
            <person name="Sun H."/>
            <person name="Tritt A."/>
            <person name="Yoshinaga Y."/>
            <person name="Zwiers L.-H."/>
            <person name="Turgeon B."/>
            <person name="Goodwin S."/>
            <person name="Spatafora J."/>
            <person name="Crous P."/>
            <person name="Grigoriev I."/>
        </authorList>
    </citation>
    <scope>NUCLEOTIDE SEQUENCE</scope>
    <source>
        <strain evidence="2">SCOH1-5</strain>
    </source>
</reference>
<evidence type="ECO:0000313" key="3">
    <source>
        <dbReference type="Proteomes" id="UP000799539"/>
    </source>
</evidence>
<organism evidence="2 3">
    <name type="scientific">Cercospora zeae-maydis SCOH1-5</name>
    <dbReference type="NCBI Taxonomy" id="717836"/>
    <lineage>
        <taxon>Eukaryota</taxon>
        <taxon>Fungi</taxon>
        <taxon>Dikarya</taxon>
        <taxon>Ascomycota</taxon>
        <taxon>Pezizomycotina</taxon>
        <taxon>Dothideomycetes</taxon>
        <taxon>Dothideomycetidae</taxon>
        <taxon>Mycosphaerellales</taxon>
        <taxon>Mycosphaerellaceae</taxon>
        <taxon>Cercospora</taxon>
    </lineage>
</organism>